<proteinExistence type="predicted"/>
<dbReference type="Gene3D" id="3.40.50.1110">
    <property type="entry name" value="SGNH hydrolase"/>
    <property type="match status" value="1"/>
</dbReference>
<dbReference type="KEGG" id="rul:UC8_02490"/>
<dbReference type="OrthoDB" id="2513075at2"/>
<name>A0A5B9QWG5_9BACT</name>
<feature type="signal peptide" evidence="1">
    <location>
        <begin position="1"/>
        <end position="20"/>
    </location>
</feature>
<keyword evidence="1" id="KW-0732">Signal</keyword>
<evidence type="ECO:0000313" key="4">
    <source>
        <dbReference type="Proteomes" id="UP000325286"/>
    </source>
</evidence>
<feature type="chain" id="PRO_5023027052" description="SGNH hydrolase-type esterase domain-containing protein" evidence="1">
    <location>
        <begin position="21"/>
        <end position="245"/>
    </location>
</feature>
<sequence length="245" mass="27873" precursor="true">MRSLLLTVCLLSVLLPAAEAQDAPATTAADTSQKPVYAAYEAAASKRWESAIAALEKLDQQQTHPDDAVLFVGSSSIRLWDTLAEDMWPYDTIRRGYGGARYSDLAVFAKRLIEPHKYRALVLFVANDVTGGDQDRTPEEVAELLRYVIHVSRAHQPDAPVFVLEVTPTASRWKVWPEIREVNAAMRDVCLTEPNTYLVPTAEYFLDEENQPIEKLFRSDRLHLTHDGYKIWTEILKRRFEEVLQ</sequence>
<feature type="domain" description="SGNH hydrolase-type esterase" evidence="2">
    <location>
        <begin position="80"/>
        <end position="231"/>
    </location>
</feature>
<dbReference type="AlphaFoldDB" id="A0A5B9QWG5"/>
<evidence type="ECO:0000259" key="2">
    <source>
        <dbReference type="Pfam" id="PF13472"/>
    </source>
</evidence>
<dbReference type="Proteomes" id="UP000325286">
    <property type="component" value="Chromosome"/>
</dbReference>
<organism evidence="3 4">
    <name type="scientific">Roseimaritima ulvae</name>
    <dbReference type="NCBI Taxonomy" id="980254"/>
    <lineage>
        <taxon>Bacteria</taxon>
        <taxon>Pseudomonadati</taxon>
        <taxon>Planctomycetota</taxon>
        <taxon>Planctomycetia</taxon>
        <taxon>Pirellulales</taxon>
        <taxon>Pirellulaceae</taxon>
        <taxon>Roseimaritima</taxon>
    </lineage>
</organism>
<protein>
    <recommendedName>
        <fullName evidence="2">SGNH hydrolase-type esterase domain-containing protein</fullName>
    </recommendedName>
</protein>
<evidence type="ECO:0000313" key="3">
    <source>
        <dbReference type="EMBL" id="QEG38293.1"/>
    </source>
</evidence>
<dbReference type="Pfam" id="PF13472">
    <property type="entry name" value="Lipase_GDSL_2"/>
    <property type="match status" value="1"/>
</dbReference>
<dbReference type="PANTHER" id="PTHR30383:SF29">
    <property type="entry name" value="SGNH HYDROLASE-TYPE ESTERASE DOMAIN-CONTAINING PROTEIN"/>
    <property type="match status" value="1"/>
</dbReference>
<gene>
    <name evidence="3" type="ORF">UC8_02490</name>
</gene>
<dbReference type="SUPFAM" id="SSF52266">
    <property type="entry name" value="SGNH hydrolase"/>
    <property type="match status" value="1"/>
</dbReference>
<accession>A0A5B9QWG5</accession>
<evidence type="ECO:0000256" key="1">
    <source>
        <dbReference type="SAM" id="SignalP"/>
    </source>
</evidence>
<keyword evidence="4" id="KW-1185">Reference proteome</keyword>
<dbReference type="InterPro" id="IPR013830">
    <property type="entry name" value="SGNH_hydro"/>
</dbReference>
<dbReference type="EMBL" id="CP042914">
    <property type="protein sequence ID" value="QEG38293.1"/>
    <property type="molecule type" value="Genomic_DNA"/>
</dbReference>
<dbReference type="GO" id="GO:0016788">
    <property type="term" value="F:hydrolase activity, acting on ester bonds"/>
    <property type="evidence" value="ECO:0007669"/>
    <property type="project" value="UniProtKB-ARBA"/>
</dbReference>
<dbReference type="PANTHER" id="PTHR30383">
    <property type="entry name" value="THIOESTERASE 1/PROTEASE 1/LYSOPHOSPHOLIPASE L1"/>
    <property type="match status" value="1"/>
</dbReference>
<dbReference type="InterPro" id="IPR051532">
    <property type="entry name" value="Ester_Hydrolysis_Enzymes"/>
</dbReference>
<dbReference type="RefSeq" id="WP_068141721.1">
    <property type="nucleotide sequence ID" value="NZ_CP042914.1"/>
</dbReference>
<dbReference type="InterPro" id="IPR036514">
    <property type="entry name" value="SGNH_hydro_sf"/>
</dbReference>
<reference evidence="3 4" key="1">
    <citation type="submission" date="2019-08" db="EMBL/GenBank/DDBJ databases">
        <title>Deep-cultivation of Planctomycetes and their phenomic and genomic characterization uncovers novel biology.</title>
        <authorList>
            <person name="Wiegand S."/>
            <person name="Jogler M."/>
            <person name="Boedeker C."/>
            <person name="Pinto D."/>
            <person name="Vollmers J."/>
            <person name="Rivas-Marin E."/>
            <person name="Kohn T."/>
            <person name="Peeters S.H."/>
            <person name="Heuer A."/>
            <person name="Rast P."/>
            <person name="Oberbeckmann S."/>
            <person name="Bunk B."/>
            <person name="Jeske O."/>
            <person name="Meyerdierks A."/>
            <person name="Storesund J.E."/>
            <person name="Kallscheuer N."/>
            <person name="Luecker S."/>
            <person name="Lage O.M."/>
            <person name="Pohl T."/>
            <person name="Merkel B.J."/>
            <person name="Hornburger P."/>
            <person name="Mueller R.-W."/>
            <person name="Bruemmer F."/>
            <person name="Labrenz M."/>
            <person name="Spormann A.M."/>
            <person name="Op den Camp H."/>
            <person name="Overmann J."/>
            <person name="Amann R."/>
            <person name="Jetten M.S.M."/>
            <person name="Mascher T."/>
            <person name="Medema M.H."/>
            <person name="Devos D.P."/>
            <person name="Kaster A.-K."/>
            <person name="Ovreas L."/>
            <person name="Rohde M."/>
            <person name="Galperin M.Y."/>
            <person name="Jogler C."/>
        </authorList>
    </citation>
    <scope>NUCLEOTIDE SEQUENCE [LARGE SCALE GENOMIC DNA]</scope>
    <source>
        <strain evidence="3 4">UC8</strain>
    </source>
</reference>